<organism evidence="1 2">
    <name type="scientific">Tanacetum coccineum</name>
    <dbReference type="NCBI Taxonomy" id="301880"/>
    <lineage>
        <taxon>Eukaryota</taxon>
        <taxon>Viridiplantae</taxon>
        <taxon>Streptophyta</taxon>
        <taxon>Embryophyta</taxon>
        <taxon>Tracheophyta</taxon>
        <taxon>Spermatophyta</taxon>
        <taxon>Magnoliopsida</taxon>
        <taxon>eudicotyledons</taxon>
        <taxon>Gunneridae</taxon>
        <taxon>Pentapetalae</taxon>
        <taxon>asterids</taxon>
        <taxon>campanulids</taxon>
        <taxon>Asterales</taxon>
        <taxon>Asteraceae</taxon>
        <taxon>Asteroideae</taxon>
        <taxon>Anthemideae</taxon>
        <taxon>Anthemidinae</taxon>
        <taxon>Tanacetum</taxon>
    </lineage>
</organism>
<gene>
    <name evidence="1" type="ORF">Tco_0724771</name>
</gene>
<accession>A0ABQ4YDA0</accession>
<sequence>MIILHGIIGSPWIMCHTSLANDWHWDCQPGMPKRHGMRHELLEELGERTNPSCLTGIDNSESILFGIRESGWDDWIYTESWNSCRWEAIPNKVFNHPTHLLEGRPWHGMEQDRLMSRLHCGLNTHTLSTSLERRQNSQVKGKFVYSWKIRFEDKPRVDEDLSPSYYEDHLRIISLFREYERHTIAQIEERCVWELESD</sequence>
<proteinExistence type="predicted"/>
<evidence type="ECO:0000313" key="1">
    <source>
        <dbReference type="EMBL" id="GJS74890.1"/>
    </source>
</evidence>
<evidence type="ECO:0000313" key="2">
    <source>
        <dbReference type="Proteomes" id="UP001151760"/>
    </source>
</evidence>
<protein>
    <submittedName>
        <fullName evidence="1">Uncharacterized protein</fullName>
    </submittedName>
</protein>
<keyword evidence="2" id="KW-1185">Reference proteome</keyword>
<dbReference type="Proteomes" id="UP001151760">
    <property type="component" value="Unassembled WGS sequence"/>
</dbReference>
<reference evidence="1" key="2">
    <citation type="submission" date="2022-01" db="EMBL/GenBank/DDBJ databases">
        <authorList>
            <person name="Yamashiro T."/>
            <person name="Shiraishi A."/>
            <person name="Satake H."/>
            <person name="Nakayama K."/>
        </authorList>
    </citation>
    <scope>NUCLEOTIDE SEQUENCE</scope>
</reference>
<comment type="caution">
    <text evidence="1">The sequence shown here is derived from an EMBL/GenBank/DDBJ whole genome shotgun (WGS) entry which is preliminary data.</text>
</comment>
<name>A0ABQ4YDA0_9ASTR</name>
<reference evidence="1" key="1">
    <citation type="journal article" date="2022" name="Int. J. Mol. Sci.">
        <title>Draft Genome of Tanacetum Coccineum: Genomic Comparison of Closely Related Tanacetum-Family Plants.</title>
        <authorList>
            <person name="Yamashiro T."/>
            <person name="Shiraishi A."/>
            <person name="Nakayama K."/>
            <person name="Satake H."/>
        </authorList>
    </citation>
    <scope>NUCLEOTIDE SEQUENCE</scope>
</reference>
<dbReference type="EMBL" id="BQNB010010263">
    <property type="protein sequence ID" value="GJS74890.1"/>
    <property type="molecule type" value="Genomic_DNA"/>
</dbReference>